<evidence type="ECO:0000256" key="1">
    <source>
        <dbReference type="SAM" id="MobiDB-lite"/>
    </source>
</evidence>
<feature type="transmembrane region" description="Helical" evidence="2">
    <location>
        <begin position="92"/>
        <end position="109"/>
    </location>
</feature>
<dbReference type="EMBL" id="JI172564">
    <property type="protein sequence ID" value="ADY45820.1"/>
    <property type="molecule type" value="mRNA"/>
</dbReference>
<keyword evidence="2" id="KW-0472">Membrane</keyword>
<proteinExistence type="evidence at transcript level"/>
<sequence>MKISRSVIFLVYRRLNTVLLNRSHFFISFPQRFQPASCLHSSSVSDIRVKSSQGNAPSKSVESEAESEEDKEESPQPRSPFNDPNLMRRLRIYMLVVGGCTFVVSYFALKPFFTKQFSNISSDLNATPIEMDEFLKTYIPSGEVKRIVHFPNQGRAVAWLHDGAIINGKPANHLIVVIKYDRREDRPVEHFRAEVRAREKELGIPLRNGVQIEDYFGFTSLKLVELLIGLAILAFLASQYSRLIAARIAQKKAKGG</sequence>
<keyword evidence="2" id="KW-1133">Transmembrane helix</keyword>
<dbReference type="Gene3D" id="3.40.1690.20">
    <property type="match status" value="1"/>
</dbReference>
<evidence type="ECO:0000256" key="2">
    <source>
        <dbReference type="SAM" id="Phobius"/>
    </source>
</evidence>
<feature type="transmembrane region" description="Helical" evidence="2">
    <location>
        <begin position="215"/>
        <end position="237"/>
    </location>
</feature>
<accession>F1L6R6</accession>
<reference evidence="3" key="1">
    <citation type="journal article" date="2011" name="Genome Res.">
        <title>Deep small RNA sequencing from the nematode Ascaris reveals conservation, functional diversification, and novel developmental profiles.</title>
        <authorList>
            <person name="Wang J."/>
            <person name="Czech B."/>
            <person name="Crunk A."/>
            <person name="Wallace A."/>
            <person name="Mitreva M."/>
            <person name="Hannon G.J."/>
            <person name="Davis R.E."/>
        </authorList>
    </citation>
    <scope>NUCLEOTIDE SEQUENCE</scope>
</reference>
<dbReference type="AlphaFoldDB" id="F1L6R6"/>
<name>F1L6R6_ASCSU</name>
<keyword evidence="2" id="KW-0812">Transmembrane</keyword>
<feature type="region of interest" description="Disordered" evidence="1">
    <location>
        <begin position="49"/>
        <end position="82"/>
    </location>
</feature>
<organism evidence="3">
    <name type="scientific">Ascaris suum</name>
    <name type="common">Pig roundworm</name>
    <name type="synonym">Ascaris lumbricoides</name>
    <dbReference type="NCBI Taxonomy" id="6253"/>
    <lineage>
        <taxon>Eukaryota</taxon>
        <taxon>Metazoa</taxon>
        <taxon>Ecdysozoa</taxon>
        <taxon>Nematoda</taxon>
        <taxon>Chromadorea</taxon>
        <taxon>Rhabditida</taxon>
        <taxon>Spirurina</taxon>
        <taxon>Ascaridomorpha</taxon>
        <taxon>Ascaridoidea</taxon>
        <taxon>Ascarididae</taxon>
        <taxon>Ascaris</taxon>
    </lineage>
</organism>
<evidence type="ECO:0000313" key="3">
    <source>
        <dbReference type="EMBL" id="ADY45820.1"/>
    </source>
</evidence>
<feature type="compositionally biased region" description="Acidic residues" evidence="1">
    <location>
        <begin position="63"/>
        <end position="72"/>
    </location>
</feature>
<protein>
    <submittedName>
        <fullName evidence="3">Uncharacterized protein</fullName>
    </submittedName>
</protein>